<dbReference type="PANTHER" id="PTHR15394">
    <property type="entry name" value="SERINE HYDROLASE RBBP9"/>
    <property type="match status" value="1"/>
</dbReference>
<sequence length="190" mass="22342">MQKIYIFCHGFKGHGNYLWFKTVKPELEKRGLKVLGPNFPNSDDPRYQPWKNTLVSVLEENYLGNEIYFVTHSMGGYFLLRFLGETTNEEWVKSIKGGVLVSAPATKRPEYKPFYDKDINWEKIRSLPLSLTFIWSKDDSIVKCEHIELIKKELSHTPNFKYLEFDGFDHFCIRNSPEILKAVLEFDDLH</sequence>
<accession>A0ABR2IZP1</accession>
<dbReference type="Pfam" id="PF06821">
    <property type="entry name" value="Ser_hydrolase"/>
    <property type="match status" value="1"/>
</dbReference>
<gene>
    <name evidence="1" type="ORF">M9Y10_008927</name>
</gene>
<protein>
    <submittedName>
        <fullName evidence="1">Uncharacterized protein</fullName>
    </submittedName>
</protein>
<comment type="caution">
    <text evidence="1">The sequence shown here is derived from an EMBL/GenBank/DDBJ whole genome shotgun (WGS) entry which is preliminary data.</text>
</comment>
<dbReference type="InterPro" id="IPR010662">
    <property type="entry name" value="RBBP9/YdeN"/>
</dbReference>
<dbReference type="PANTHER" id="PTHR15394:SF3">
    <property type="entry name" value="SERINE HYDROLASE RBBP9"/>
    <property type="match status" value="1"/>
</dbReference>
<dbReference type="InterPro" id="IPR029058">
    <property type="entry name" value="AB_hydrolase_fold"/>
</dbReference>
<dbReference type="SUPFAM" id="SSF53474">
    <property type="entry name" value="alpha/beta-Hydrolases"/>
    <property type="match status" value="1"/>
</dbReference>
<dbReference type="Proteomes" id="UP001470230">
    <property type="component" value="Unassembled WGS sequence"/>
</dbReference>
<proteinExistence type="predicted"/>
<dbReference type="EMBL" id="JAPFFF010000014">
    <property type="protein sequence ID" value="KAK8871014.1"/>
    <property type="molecule type" value="Genomic_DNA"/>
</dbReference>
<organism evidence="1 2">
    <name type="scientific">Tritrichomonas musculus</name>
    <dbReference type="NCBI Taxonomy" id="1915356"/>
    <lineage>
        <taxon>Eukaryota</taxon>
        <taxon>Metamonada</taxon>
        <taxon>Parabasalia</taxon>
        <taxon>Tritrichomonadida</taxon>
        <taxon>Tritrichomonadidae</taxon>
        <taxon>Tritrichomonas</taxon>
    </lineage>
</organism>
<name>A0ABR2IZP1_9EUKA</name>
<reference evidence="1 2" key="1">
    <citation type="submission" date="2024-04" db="EMBL/GenBank/DDBJ databases">
        <title>Tritrichomonas musculus Genome.</title>
        <authorList>
            <person name="Alves-Ferreira E."/>
            <person name="Grigg M."/>
            <person name="Lorenzi H."/>
            <person name="Galac M."/>
        </authorList>
    </citation>
    <scope>NUCLEOTIDE SEQUENCE [LARGE SCALE GENOMIC DNA]</scope>
    <source>
        <strain evidence="1 2">EAF2021</strain>
    </source>
</reference>
<evidence type="ECO:0000313" key="2">
    <source>
        <dbReference type="Proteomes" id="UP001470230"/>
    </source>
</evidence>
<keyword evidence="2" id="KW-1185">Reference proteome</keyword>
<dbReference type="Gene3D" id="3.40.50.1820">
    <property type="entry name" value="alpha/beta hydrolase"/>
    <property type="match status" value="1"/>
</dbReference>
<evidence type="ECO:0000313" key="1">
    <source>
        <dbReference type="EMBL" id="KAK8871014.1"/>
    </source>
</evidence>